<dbReference type="OrthoDB" id="676979at2759"/>
<dbReference type="Gene3D" id="2.40.50.140">
    <property type="entry name" value="Nucleic acid-binding proteins"/>
    <property type="match status" value="1"/>
</dbReference>
<dbReference type="Gene3D" id="2.60.220.30">
    <property type="match status" value="2"/>
</dbReference>
<protein>
    <submittedName>
        <fullName evidence="1">P53-induced death domain-containing 1</fullName>
    </submittedName>
</protein>
<dbReference type="Pfam" id="PF00575">
    <property type="entry name" value="S1"/>
    <property type="match status" value="1"/>
</dbReference>
<evidence type="ECO:0000313" key="1">
    <source>
        <dbReference type="EMBL" id="CAB4030867.1"/>
    </source>
</evidence>
<name>A0A6S7JIC6_PARCT</name>
<dbReference type="InterPro" id="IPR000906">
    <property type="entry name" value="ZU5_dom"/>
</dbReference>
<dbReference type="InterPro" id="IPR003029">
    <property type="entry name" value="S1_domain"/>
</dbReference>
<evidence type="ECO:0000313" key="2">
    <source>
        <dbReference type="Proteomes" id="UP001152795"/>
    </source>
</evidence>
<dbReference type="GO" id="GO:0003676">
    <property type="term" value="F:nucleic acid binding"/>
    <property type="evidence" value="ECO:0007669"/>
    <property type="project" value="InterPro"/>
</dbReference>
<dbReference type="AlphaFoldDB" id="A0A6S7JIC6"/>
<reference evidence="1" key="1">
    <citation type="submission" date="2020-04" db="EMBL/GenBank/DDBJ databases">
        <authorList>
            <person name="Alioto T."/>
            <person name="Alioto T."/>
            <person name="Gomez Garrido J."/>
        </authorList>
    </citation>
    <scope>NUCLEOTIDE SEQUENCE</scope>
    <source>
        <strain evidence="1">A484AB</strain>
    </source>
</reference>
<proteinExistence type="predicted"/>
<dbReference type="InterPro" id="IPR012340">
    <property type="entry name" value="NA-bd_OB-fold"/>
</dbReference>
<dbReference type="SUPFAM" id="SSF50249">
    <property type="entry name" value="Nucleic acid-binding proteins"/>
    <property type="match status" value="1"/>
</dbReference>
<gene>
    <name evidence="1" type="ORF">PACLA_8A044242</name>
</gene>
<comment type="caution">
    <text evidence="1">The sequence shown here is derived from an EMBL/GenBank/DDBJ whole genome shotgun (WGS) entry which is preliminary data.</text>
</comment>
<organism evidence="1 2">
    <name type="scientific">Paramuricea clavata</name>
    <name type="common">Red gorgonian</name>
    <name type="synonym">Violescent sea-whip</name>
    <dbReference type="NCBI Taxonomy" id="317549"/>
    <lineage>
        <taxon>Eukaryota</taxon>
        <taxon>Metazoa</taxon>
        <taxon>Cnidaria</taxon>
        <taxon>Anthozoa</taxon>
        <taxon>Octocorallia</taxon>
        <taxon>Malacalcyonacea</taxon>
        <taxon>Plexauridae</taxon>
        <taxon>Paramuricea</taxon>
    </lineage>
</organism>
<keyword evidence="2" id="KW-1185">Reference proteome</keyword>
<dbReference type="PROSITE" id="PS50126">
    <property type="entry name" value="S1"/>
    <property type="match status" value="1"/>
</dbReference>
<dbReference type="Pfam" id="PF00791">
    <property type="entry name" value="ZU5"/>
    <property type="match status" value="1"/>
</dbReference>
<dbReference type="SMART" id="SM00316">
    <property type="entry name" value="S1"/>
    <property type="match status" value="1"/>
</dbReference>
<dbReference type="EMBL" id="CACRXK020017193">
    <property type="protein sequence ID" value="CAB4030867.1"/>
    <property type="molecule type" value="Genomic_DNA"/>
</dbReference>
<sequence length="539" mass="60876">MCSRLKLKYKECEVKPRDGEVFVSRILKIEPEGVKFKKPVTVLLSHSLYEDQDFLYFYELIVESLSPTGWQELKTERISSIKDVPKEIPNKKILDDYLPFAKATIHETYTLVAATRVRSDQILIPTNERYTFSKQYGDKTELNITFPAGVTEKTLILAVQLFPARAVLNRDIRSDKNLVCVPIIKVSGQKTPFFKAVDIELIYSHSDVSSIEEEFLPVGKRVKFTTEYGLLLRSHRETESKSNWQALNESNDVYIERSRKDQLKFAFSVEHFCYILSFVKRIIGSILPLWSSGMVETNNPACHSAIALAVHKTDSSPKTLRAVLAPAVALSDVKTSWNAETDKIRKFDEPLKSKEPIYFCVPLSDSHHLPLKDHTLRFDPDPVFPLVLDNNTDDNLNGKYMHFLTDRDCNNGENHSTQGDCHAKAPIHISETRSVQARECHELVLGSESPQDSTPSFEQKIISINDLSVDACRVGRVTSVTPYGAYVDIGVRGREGLLCEGLLHKSEFPSSKDLETGDTYSVVCTDVNKTGNLIGLRLK</sequence>
<accession>A0A6S7JIC6</accession>
<dbReference type="Proteomes" id="UP001152795">
    <property type="component" value="Unassembled WGS sequence"/>
</dbReference>